<feature type="transmembrane region" description="Helical" evidence="1">
    <location>
        <begin position="75"/>
        <end position="94"/>
    </location>
</feature>
<reference evidence="3" key="1">
    <citation type="journal article" date="2019" name="Int. J. Syst. Evol. Microbiol.">
        <title>The Global Catalogue of Microorganisms (GCM) 10K type strain sequencing project: providing services to taxonomists for standard genome sequencing and annotation.</title>
        <authorList>
            <consortium name="The Broad Institute Genomics Platform"/>
            <consortium name="The Broad Institute Genome Sequencing Center for Infectious Disease"/>
            <person name="Wu L."/>
            <person name="Ma J."/>
        </authorList>
    </citation>
    <scope>NUCLEOTIDE SEQUENCE [LARGE SCALE GENOMIC DNA]</scope>
    <source>
        <strain evidence="3">KCTC 52924</strain>
    </source>
</reference>
<sequence>MKKINKDNSFRVPEGYFDSLSDNVFTKMESEKMESTEHDDFRVPEGYFDSFTDRVLAKLETEENKTVPVRSLKRYYYIAASVAAVLLIIVGLQWKDISNSDTVLANSDIEDYFEFNGLGVSSYELAEMLPVSDMDINEILDFQLDNENFIDYLNTNIEDFEELNLNNDD</sequence>
<comment type="caution">
    <text evidence="2">The sequence shown here is derived from an EMBL/GenBank/DDBJ whole genome shotgun (WGS) entry which is preliminary data.</text>
</comment>
<proteinExistence type="predicted"/>
<evidence type="ECO:0000313" key="2">
    <source>
        <dbReference type="EMBL" id="MFD2790167.1"/>
    </source>
</evidence>
<keyword evidence="3" id="KW-1185">Reference proteome</keyword>
<dbReference type="Proteomes" id="UP001597532">
    <property type="component" value="Unassembled WGS sequence"/>
</dbReference>
<dbReference type="EMBL" id="JBHUOK010000030">
    <property type="protein sequence ID" value="MFD2790167.1"/>
    <property type="molecule type" value="Genomic_DNA"/>
</dbReference>
<protein>
    <submittedName>
        <fullName evidence="2">Uncharacterized protein</fullName>
    </submittedName>
</protein>
<gene>
    <name evidence="2" type="ORF">ACFS1K_10365</name>
</gene>
<dbReference type="RefSeq" id="WP_251805811.1">
    <property type="nucleotide sequence ID" value="NZ_CP166679.1"/>
</dbReference>
<evidence type="ECO:0000256" key="1">
    <source>
        <dbReference type="SAM" id="Phobius"/>
    </source>
</evidence>
<evidence type="ECO:0000313" key="3">
    <source>
        <dbReference type="Proteomes" id="UP001597532"/>
    </source>
</evidence>
<keyword evidence="1" id="KW-0472">Membrane</keyword>
<organism evidence="2 3">
    <name type="scientific">Arenibacter antarcticus</name>
    <dbReference type="NCBI Taxonomy" id="2040469"/>
    <lineage>
        <taxon>Bacteria</taxon>
        <taxon>Pseudomonadati</taxon>
        <taxon>Bacteroidota</taxon>
        <taxon>Flavobacteriia</taxon>
        <taxon>Flavobacteriales</taxon>
        <taxon>Flavobacteriaceae</taxon>
        <taxon>Arenibacter</taxon>
    </lineage>
</organism>
<name>A0ABW5VET4_9FLAO</name>
<accession>A0ABW5VET4</accession>
<keyword evidence="1" id="KW-1133">Transmembrane helix</keyword>
<keyword evidence="1" id="KW-0812">Transmembrane</keyword>